<accession>A0A7J0BMG6</accession>
<organism evidence="1 2">
    <name type="scientific">Desulfovibrio subterraneus</name>
    <dbReference type="NCBI Taxonomy" id="2718620"/>
    <lineage>
        <taxon>Bacteria</taxon>
        <taxon>Pseudomonadati</taxon>
        <taxon>Thermodesulfobacteriota</taxon>
        <taxon>Desulfovibrionia</taxon>
        <taxon>Desulfovibrionales</taxon>
        <taxon>Desulfovibrionaceae</taxon>
        <taxon>Desulfovibrio</taxon>
    </lineage>
</organism>
<comment type="caution">
    <text evidence="1">The sequence shown here is derived from an EMBL/GenBank/DDBJ whole genome shotgun (WGS) entry which is preliminary data.</text>
</comment>
<proteinExistence type="predicted"/>
<dbReference type="AlphaFoldDB" id="A0A7J0BMG6"/>
<evidence type="ECO:0000313" key="1">
    <source>
        <dbReference type="EMBL" id="GFM34973.1"/>
    </source>
</evidence>
<reference evidence="1 2" key="1">
    <citation type="submission" date="2020-05" db="EMBL/GenBank/DDBJ databases">
        <title>Draft genome sequence of Desulfovibrio sp. strain HN2T.</title>
        <authorList>
            <person name="Ueno A."/>
            <person name="Tamazawa S."/>
            <person name="Tamamura S."/>
            <person name="Murakami T."/>
            <person name="Kiyama T."/>
            <person name="Inomata H."/>
            <person name="Amano Y."/>
            <person name="Miyakawa K."/>
            <person name="Tamaki H."/>
            <person name="Naganuma T."/>
            <person name="Kaneko K."/>
        </authorList>
    </citation>
    <scope>NUCLEOTIDE SEQUENCE [LARGE SCALE GENOMIC DNA]</scope>
    <source>
        <strain evidence="1 2">HN2</strain>
    </source>
</reference>
<name>A0A7J0BMG6_9BACT</name>
<protein>
    <submittedName>
        <fullName evidence="1">Uncharacterized protein</fullName>
    </submittedName>
</protein>
<keyword evidence="2" id="KW-1185">Reference proteome</keyword>
<dbReference type="EMBL" id="BLVO01000016">
    <property type="protein sequence ID" value="GFM34973.1"/>
    <property type="molecule type" value="Genomic_DNA"/>
</dbReference>
<evidence type="ECO:0000313" key="2">
    <source>
        <dbReference type="Proteomes" id="UP000503840"/>
    </source>
</evidence>
<sequence>MELYQEVKAGEALFTLMGDSGLKVIIQVPAPLIGSVKQGEETVVSFPALKGEAITGRIMANLEYTNTDFIKLSLKPTNEIVSLTSGAGLQSLAESCEAYE</sequence>
<gene>
    <name evidence="1" type="ORF">DSM101010T_33380</name>
</gene>
<dbReference type="Gene3D" id="2.40.30.170">
    <property type="match status" value="1"/>
</dbReference>
<dbReference type="Proteomes" id="UP000503840">
    <property type="component" value="Unassembled WGS sequence"/>
</dbReference>